<comment type="caution">
    <text evidence="1">The sequence shown here is derived from an EMBL/GenBank/DDBJ whole genome shotgun (WGS) entry which is preliminary data.</text>
</comment>
<sequence length="197" mass="21553">MCTTLIVPGLNGSPPGHWQDHWLRDDPSAKLVDQDDWQCPVLQDWLARFEAALADMDQAYVVAHSLGCVLIANMAERPLADKIKAALLVAPASLEEVEALHPCIVRFGKFPTSPLPFSSLVVGSTTDPYMRGEEVTQTARLWGSDLINLGPVGHINIASGFGRWPRGYELFETLIRSGDLTTEQPAHLVLEGAERVA</sequence>
<gene>
    <name evidence="1" type="ORF">DC430_21210</name>
</gene>
<dbReference type="GO" id="GO:0016787">
    <property type="term" value="F:hydrolase activity"/>
    <property type="evidence" value="ECO:0007669"/>
    <property type="project" value="InterPro"/>
</dbReference>
<dbReference type="InterPro" id="IPR010662">
    <property type="entry name" value="RBBP9/YdeN"/>
</dbReference>
<dbReference type="RefSeq" id="WP_111846575.1">
    <property type="nucleotide sequence ID" value="NZ_QDFR01000011.1"/>
</dbReference>
<dbReference type="Pfam" id="PF06821">
    <property type="entry name" value="Ser_hydrolase"/>
    <property type="match status" value="1"/>
</dbReference>
<evidence type="ECO:0000313" key="2">
    <source>
        <dbReference type="Proteomes" id="UP000244335"/>
    </source>
</evidence>
<dbReference type="EMBL" id="QDFR01000011">
    <property type="protein sequence ID" value="PVE50406.1"/>
    <property type="molecule type" value="Genomic_DNA"/>
</dbReference>
<dbReference type="Gene3D" id="3.40.50.1820">
    <property type="entry name" value="alpha/beta hydrolase"/>
    <property type="match status" value="1"/>
</dbReference>
<reference evidence="1 2" key="1">
    <citation type="submission" date="2018-04" db="EMBL/GenBank/DDBJ databases">
        <authorList>
            <person name="Hagen T."/>
        </authorList>
    </citation>
    <scope>NUCLEOTIDE SEQUENCE [LARGE SCALE GENOMIC DNA]</scope>
    <source>
        <strain evidence="1 2">TPD7009</strain>
    </source>
</reference>
<protein>
    <submittedName>
        <fullName evidence="1">Esterase</fullName>
    </submittedName>
</protein>
<dbReference type="Proteomes" id="UP000244335">
    <property type="component" value="Unassembled WGS sequence"/>
</dbReference>
<dbReference type="InterPro" id="IPR029058">
    <property type="entry name" value="AB_hydrolase_fold"/>
</dbReference>
<proteinExistence type="predicted"/>
<name>A0AA92BZK0_RHIRH</name>
<accession>A0AA92BZK0</accession>
<evidence type="ECO:0000313" key="1">
    <source>
        <dbReference type="EMBL" id="PVE50406.1"/>
    </source>
</evidence>
<dbReference type="SUPFAM" id="SSF53474">
    <property type="entry name" value="alpha/beta-Hydrolases"/>
    <property type="match status" value="1"/>
</dbReference>
<dbReference type="AlphaFoldDB" id="A0AA92BZK0"/>
<organism evidence="1 2">
    <name type="scientific">Rhizobium rhizogenes</name>
    <name type="common">Agrobacterium rhizogenes</name>
    <dbReference type="NCBI Taxonomy" id="359"/>
    <lineage>
        <taxon>Bacteria</taxon>
        <taxon>Pseudomonadati</taxon>
        <taxon>Pseudomonadota</taxon>
        <taxon>Alphaproteobacteria</taxon>
        <taxon>Hyphomicrobiales</taxon>
        <taxon>Rhizobiaceae</taxon>
        <taxon>Rhizobium/Agrobacterium group</taxon>
        <taxon>Rhizobium</taxon>
    </lineage>
</organism>